<dbReference type="RefSeq" id="WP_208833215.1">
    <property type="nucleotide sequence ID" value="NZ_CP072110.1"/>
</dbReference>
<dbReference type="KEGG" id="psym:J1N51_07030"/>
<evidence type="ECO:0000256" key="1">
    <source>
        <dbReference type="SAM" id="SignalP"/>
    </source>
</evidence>
<evidence type="ECO:0000313" key="2">
    <source>
        <dbReference type="EMBL" id="QTH65180.1"/>
    </source>
</evidence>
<gene>
    <name evidence="2" type="ORF">J1N51_07030</name>
</gene>
<dbReference type="Proteomes" id="UP000682739">
    <property type="component" value="Chromosome"/>
</dbReference>
<feature type="chain" id="PRO_5037218405" evidence="1">
    <location>
        <begin position="26"/>
        <end position="223"/>
    </location>
</feature>
<dbReference type="InterPro" id="IPR008972">
    <property type="entry name" value="Cupredoxin"/>
</dbReference>
<feature type="signal peptide" evidence="1">
    <location>
        <begin position="1"/>
        <end position="25"/>
    </location>
</feature>
<keyword evidence="1" id="KW-0732">Signal</keyword>
<protein>
    <submittedName>
        <fullName evidence="2">Methylamine utilization protein</fullName>
    </submittedName>
</protein>
<reference evidence="2" key="1">
    <citation type="submission" date="2021-03" db="EMBL/GenBank/DDBJ databases">
        <title>Description of Psychrosphaera ytuae sp. nov. isolated from deep sea sediment of South China Sea.</title>
        <authorList>
            <person name="Zhang J."/>
            <person name="Xu X.-D."/>
        </authorList>
    </citation>
    <scope>NUCLEOTIDE SEQUENCE</scope>
    <source>
        <strain evidence="2">MTZ26</strain>
    </source>
</reference>
<dbReference type="EMBL" id="CP072110">
    <property type="protein sequence ID" value="QTH65180.1"/>
    <property type="molecule type" value="Genomic_DNA"/>
</dbReference>
<proteinExistence type="predicted"/>
<keyword evidence="3" id="KW-1185">Reference proteome</keyword>
<organism evidence="2 3">
    <name type="scientific">Psychrosphaera ytuae</name>
    <dbReference type="NCBI Taxonomy" id="2820710"/>
    <lineage>
        <taxon>Bacteria</taxon>
        <taxon>Pseudomonadati</taxon>
        <taxon>Pseudomonadota</taxon>
        <taxon>Gammaproteobacteria</taxon>
        <taxon>Alteromonadales</taxon>
        <taxon>Pseudoalteromonadaceae</taxon>
        <taxon>Psychrosphaera</taxon>
    </lineage>
</organism>
<sequence>MYVARTLSSFFATLFCISFSHTAVATSLNLLVLTHDKQVAENIGVSFVPKFTLPEPYSNTPPQPQIMDQQNTQFVPHILMAQKGAPISFPNSDSVQHHVYSFSEAKTFELKLYKDQKPEPLPFENEGTVTLGCNIHDWMLGYVFVVDTPFFGKTNQSGLITIELPKGEYEIAIHSPLLQKTDLNFKQTLQVTNQGKQSMSITLSDPLLPGLDEFNDVDEFDAY</sequence>
<dbReference type="SUPFAM" id="SSF49503">
    <property type="entry name" value="Cupredoxins"/>
    <property type="match status" value="1"/>
</dbReference>
<dbReference type="AlphaFoldDB" id="A0A975DDI5"/>
<evidence type="ECO:0000313" key="3">
    <source>
        <dbReference type="Proteomes" id="UP000682739"/>
    </source>
</evidence>
<dbReference type="Gene3D" id="2.60.40.420">
    <property type="entry name" value="Cupredoxins - blue copper proteins"/>
    <property type="match status" value="1"/>
</dbReference>
<name>A0A975DDI5_9GAMM</name>
<accession>A0A975DDI5</accession>